<evidence type="ECO:0000313" key="1">
    <source>
        <dbReference type="EMBL" id="KAH0466208.1"/>
    </source>
</evidence>
<gene>
    <name evidence="1" type="ORF">IEQ34_006311</name>
</gene>
<keyword evidence="2" id="KW-1185">Reference proteome</keyword>
<comment type="caution">
    <text evidence="1">The sequence shown here is derived from an EMBL/GenBank/DDBJ whole genome shotgun (WGS) entry which is preliminary data.</text>
</comment>
<evidence type="ECO:0000313" key="2">
    <source>
        <dbReference type="Proteomes" id="UP000775213"/>
    </source>
</evidence>
<dbReference type="Proteomes" id="UP000775213">
    <property type="component" value="Unassembled WGS sequence"/>
</dbReference>
<name>A0AAV7HF49_DENCH</name>
<proteinExistence type="predicted"/>
<dbReference type="InterPro" id="IPR009003">
    <property type="entry name" value="Peptidase_S1_PA"/>
</dbReference>
<protein>
    <submittedName>
        <fullName evidence="1">Uncharacterized protein</fullName>
    </submittedName>
</protein>
<accession>A0AAV7HF49</accession>
<dbReference type="EMBL" id="JAGFBR010000006">
    <property type="protein sequence ID" value="KAH0466208.1"/>
    <property type="molecule type" value="Genomic_DNA"/>
</dbReference>
<sequence>MAGTAGSGIIIDSNGTVLTHARNIFLPIFRSKDNLMLFGEEFMHRWLYEKFYLGNCGGPIVTLDGEVVGISTKIHLLRSLHNAGSCGTTDATGIEEALCNVGYIGKMVPGIINK</sequence>
<organism evidence="1 2">
    <name type="scientific">Dendrobium chrysotoxum</name>
    <name type="common">Orchid</name>
    <dbReference type="NCBI Taxonomy" id="161865"/>
    <lineage>
        <taxon>Eukaryota</taxon>
        <taxon>Viridiplantae</taxon>
        <taxon>Streptophyta</taxon>
        <taxon>Embryophyta</taxon>
        <taxon>Tracheophyta</taxon>
        <taxon>Spermatophyta</taxon>
        <taxon>Magnoliopsida</taxon>
        <taxon>Liliopsida</taxon>
        <taxon>Asparagales</taxon>
        <taxon>Orchidaceae</taxon>
        <taxon>Epidendroideae</taxon>
        <taxon>Malaxideae</taxon>
        <taxon>Dendrobiinae</taxon>
        <taxon>Dendrobium</taxon>
    </lineage>
</organism>
<dbReference type="AlphaFoldDB" id="A0AAV7HF49"/>
<reference evidence="1 2" key="1">
    <citation type="journal article" date="2021" name="Hortic Res">
        <title>Chromosome-scale assembly of the Dendrobium chrysotoxum genome enhances the understanding of orchid evolution.</title>
        <authorList>
            <person name="Zhang Y."/>
            <person name="Zhang G.Q."/>
            <person name="Zhang D."/>
            <person name="Liu X.D."/>
            <person name="Xu X.Y."/>
            <person name="Sun W.H."/>
            <person name="Yu X."/>
            <person name="Zhu X."/>
            <person name="Wang Z.W."/>
            <person name="Zhao X."/>
            <person name="Zhong W.Y."/>
            <person name="Chen H."/>
            <person name="Yin W.L."/>
            <person name="Huang T."/>
            <person name="Niu S.C."/>
            <person name="Liu Z.J."/>
        </authorList>
    </citation>
    <scope>NUCLEOTIDE SEQUENCE [LARGE SCALE GENOMIC DNA]</scope>
    <source>
        <strain evidence="1">Lindl</strain>
    </source>
</reference>
<dbReference type="SUPFAM" id="SSF50494">
    <property type="entry name" value="Trypsin-like serine proteases"/>
    <property type="match status" value="1"/>
</dbReference>